<dbReference type="Gene3D" id="3.40.50.2300">
    <property type="match status" value="2"/>
</dbReference>
<comment type="caution">
    <text evidence="8">The sequence shown here is derived from an EMBL/GenBank/DDBJ whole genome shotgun (WGS) entry which is preliminary data.</text>
</comment>
<comment type="similarity">
    <text evidence="1">Belongs to the leucine-binding protein family.</text>
</comment>
<keyword evidence="4" id="KW-0029">Amino-acid transport</keyword>
<evidence type="ECO:0000256" key="1">
    <source>
        <dbReference type="ARBA" id="ARBA00010062"/>
    </source>
</evidence>
<keyword evidence="9" id="KW-1185">Reference proteome</keyword>
<dbReference type="SUPFAM" id="SSF53822">
    <property type="entry name" value="Periplasmic binding protein-like I"/>
    <property type="match status" value="1"/>
</dbReference>
<dbReference type="RefSeq" id="WP_378167873.1">
    <property type="nucleotide sequence ID" value="NZ_JBHSBU010000001.1"/>
</dbReference>
<dbReference type="PRINTS" id="PR00337">
    <property type="entry name" value="LEUILEVALBP"/>
</dbReference>
<gene>
    <name evidence="8" type="ORF">ACFOW7_20250</name>
</gene>
<dbReference type="CDD" id="cd06342">
    <property type="entry name" value="PBP1_ABC_LIVBP-like"/>
    <property type="match status" value="1"/>
</dbReference>
<feature type="signal peptide" evidence="6">
    <location>
        <begin position="1"/>
        <end position="17"/>
    </location>
</feature>
<dbReference type="InterPro" id="IPR028082">
    <property type="entry name" value="Peripla_BP_I"/>
</dbReference>
<dbReference type="Proteomes" id="UP001595791">
    <property type="component" value="Unassembled WGS sequence"/>
</dbReference>
<dbReference type="Pfam" id="PF13458">
    <property type="entry name" value="Peripla_BP_6"/>
    <property type="match status" value="1"/>
</dbReference>
<feature type="chain" id="PRO_5046910116" evidence="6">
    <location>
        <begin position="18"/>
        <end position="424"/>
    </location>
</feature>
<evidence type="ECO:0000259" key="7">
    <source>
        <dbReference type="Pfam" id="PF13458"/>
    </source>
</evidence>
<evidence type="ECO:0000313" key="9">
    <source>
        <dbReference type="Proteomes" id="UP001595791"/>
    </source>
</evidence>
<dbReference type="InterPro" id="IPR028081">
    <property type="entry name" value="Leu-bd"/>
</dbReference>
<keyword evidence="2" id="KW-0813">Transport</keyword>
<evidence type="ECO:0000256" key="2">
    <source>
        <dbReference type="ARBA" id="ARBA00022448"/>
    </source>
</evidence>
<dbReference type="PANTHER" id="PTHR47151">
    <property type="entry name" value="LEU/ILE/VAL-BINDING ABC TRANSPORTER SUBUNIT"/>
    <property type="match status" value="1"/>
</dbReference>
<feature type="compositionally biased region" description="Low complexity" evidence="5">
    <location>
        <begin position="404"/>
        <end position="413"/>
    </location>
</feature>
<accession>A0ABV8MWE2</accession>
<dbReference type="InterPro" id="IPR000709">
    <property type="entry name" value="Leu_Ile_Val-bd"/>
</dbReference>
<organism evidence="8 9">
    <name type="scientific">Chitinimonas lacunae</name>
    <dbReference type="NCBI Taxonomy" id="1963018"/>
    <lineage>
        <taxon>Bacteria</taxon>
        <taxon>Pseudomonadati</taxon>
        <taxon>Pseudomonadota</taxon>
        <taxon>Betaproteobacteria</taxon>
        <taxon>Neisseriales</taxon>
        <taxon>Chitinibacteraceae</taxon>
        <taxon>Chitinimonas</taxon>
    </lineage>
</organism>
<reference evidence="9" key="1">
    <citation type="journal article" date="2019" name="Int. J. Syst. Evol. Microbiol.">
        <title>The Global Catalogue of Microorganisms (GCM) 10K type strain sequencing project: providing services to taxonomists for standard genome sequencing and annotation.</title>
        <authorList>
            <consortium name="The Broad Institute Genomics Platform"/>
            <consortium name="The Broad Institute Genome Sequencing Center for Infectious Disease"/>
            <person name="Wu L."/>
            <person name="Ma J."/>
        </authorList>
    </citation>
    <scope>NUCLEOTIDE SEQUENCE [LARGE SCALE GENOMIC DNA]</scope>
    <source>
        <strain evidence="9">LMG 29894</strain>
    </source>
</reference>
<proteinExistence type="inferred from homology"/>
<dbReference type="EMBL" id="JBHSBU010000001">
    <property type="protein sequence ID" value="MFC4161670.1"/>
    <property type="molecule type" value="Genomic_DNA"/>
</dbReference>
<dbReference type="PROSITE" id="PS51257">
    <property type="entry name" value="PROKAR_LIPOPROTEIN"/>
    <property type="match status" value="1"/>
</dbReference>
<evidence type="ECO:0000313" key="8">
    <source>
        <dbReference type="EMBL" id="MFC4161670.1"/>
    </source>
</evidence>
<protein>
    <submittedName>
        <fullName evidence="8">Branched-chain amino acid ABC transporter substrate-binding protein</fullName>
    </submittedName>
</protein>
<evidence type="ECO:0000256" key="3">
    <source>
        <dbReference type="ARBA" id="ARBA00022729"/>
    </source>
</evidence>
<evidence type="ECO:0000256" key="6">
    <source>
        <dbReference type="SAM" id="SignalP"/>
    </source>
</evidence>
<feature type="region of interest" description="Disordered" evidence="5">
    <location>
        <begin position="404"/>
        <end position="424"/>
    </location>
</feature>
<feature type="domain" description="Leucine-binding protein" evidence="7">
    <location>
        <begin position="48"/>
        <end position="388"/>
    </location>
</feature>
<keyword evidence="3 6" id="KW-0732">Signal</keyword>
<dbReference type="PANTHER" id="PTHR47151:SF2">
    <property type="entry name" value="AMINO ACID BINDING PROTEIN"/>
    <property type="match status" value="1"/>
</dbReference>
<feature type="compositionally biased region" description="Basic and acidic residues" evidence="5">
    <location>
        <begin position="414"/>
        <end position="424"/>
    </location>
</feature>
<name>A0ABV8MWE2_9NEIS</name>
<sequence length="424" mass="43892">MTLARYSLIASAVLALAACGEKAPEKTAEAGPQEPAAAQPSAGGDAVVKIGHAAPLTGNIAHLGKDNENGARLAVDELNAAGGVEIGGKKVKFELLSEDDQADPKTATTVAQRFVDAKVAAVIGHLNSGTSIPASKIYSDSGIPQISPSSTAVTYTNQGYKTTFRVIANDIAQGKALGEYAVDGLKAKKVAIVDDRTAYGQGLADEFEKAAKAKGAEIVGREFTTNQSTDFNAILTSIKGKKPDVVFYGGMDAQAGPMAKQMKKLGLTAKLLGGDGFQTGEFINLAGDAAEGQYASQPGLPKDKMPGYASFNDKYKAKFNAEIQLYAPFTYDATMAVVEAMKKAGSTEPAKFLPELAKIEHNGVTGKIKFDEKGDVIGGAVTIYQVKGNKWEMASTVGGPAADAAAAAPAEAAKPADAKEPAKQ</sequence>
<evidence type="ECO:0000256" key="5">
    <source>
        <dbReference type="SAM" id="MobiDB-lite"/>
    </source>
</evidence>
<evidence type="ECO:0000256" key="4">
    <source>
        <dbReference type="ARBA" id="ARBA00022970"/>
    </source>
</evidence>